<keyword evidence="1" id="KW-0812">Transmembrane</keyword>
<dbReference type="EMBL" id="CM007653">
    <property type="protein sequence ID" value="ONI15885.1"/>
    <property type="molecule type" value="Genomic_DNA"/>
</dbReference>
<organism evidence="2 3">
    <name type="scientific">Prunus persica</name>
    <name type="common">Peach</name>
    <name type="synonym">Amygdalus persica</name>
    <dbReference type="NCBI Taxonomy" id="3760"/>
    <lineage>
        <taxon>Eukaryota</taxon>
        <taxon>Viridiplantae</taxon>
        <taxon>Streptophyta</taxon>
        <taxon>Embryophyta</taxon>
        <taxon>Tracheophyta</taxon>
        <taxon>Spermatophyta</taxon>
        <taxon>Magnoliopsida</taxon>
        <taxon>eudicotyledons</taxon>
        <taxon>Gunneridae</taxon>
        <taxon>Pentapetalae</taxon>
        <taxon>rosids</taxon>
        <taxon>fabids</taxon>
        <taxon>Rosales</taxon>
        <taxon>Rosaceae</taxon>
        <taxon>Amygdaloideae</taxon>
        <taxon>Amygdaleae</taxon>
        <taxon>Prunus</taxon>
    </lineage>
</organism>
<gene>
    <name evidence="2" type="ORF">PRUPE_3G067100</name>
</gene>
<proteinExistence type="predicted"/>
<dbReference type="EMBL" id="CM007653">
    <property type="protein sequence ID" value="ONI15886.1"/>
    <property type="molecule type" value="Genomic_DNA"/>
</dbReference>
<dbReference type="AlphaFoldDB" id="A0A251PWD2"/>
<keyword evidence="1" id="KW-1133">Transmembrane helix</keyword>
<accession>A0A251PWD2</accession>
<evidence type="ECO:0000256" key="1">
    <source>
        <dbReference type="SAM" id="Phobius"/>
    </source>
</evidence>
<reference evidence="2" key="2">
    <citation type="submission" date="2016-12" db="EMBL/GenBank/DDBJ databases">
        <title>WGS assembly of Prunus persica.</title>
        <authorList>
            <person name="Verde I."/>
            <person name="Jenkins J."/>
            <person name="Dondini L."/>
            <person name="Micali S."/>
            <person name="Pagliarani G."/>
            <person name="Vendramin E."/>
            <person name="Paris R."/>
            <person name="Aramini V."/>
            <person name="Gazza L."/>
            <person name="Rossini L."/>
            <person name="Bassi D."/>
            <person name="Troggio M."/>
            <person name="Shu S."/>
            <person name="Grimwood J.H."/>
            <person name="Tartarini S."/>
            <person name="Dettori M.T."/>
            <person name="Schmutz J."/>
        </authorList>
    </citation>
    <scope>NUCLEOTIDE SEQUENCE</scope>
</reference>
<dbReference type="Gramene" id="ONI15885">
    <property type="protein sequence ID" value="ONI15885"/>
    <property type="gene ID" value="PRUPE_3G067100"/>
</dbReference>
<keyword evidence="3" id="KW-1185">Reference proteome</keyword>
<dbReference type="Gramene" id="ONI15886">
    <property type="protein sequence ID" value="ONI15886"/>
    <property type="gene ID" value="PRUPE_3G067100"/>
</dbReference>
<evidence type="ECO:0000313" key="3">
    <source>
        <dbReference type="Proteomes" id="UP000006882"/>
    </source>
</evidence>
<sequence length="85" mass="9917">MRPHPKVDGLFTCHGAFAAMRIACRVSFYFLFFILYYEGRGYSNLEPLPTLRREIRTNQVLLGACRARLLGDLKFMTKCHFISLR</sequence>
<dbReference type="Proteomes" id="UP000006882">
    <property type="component" value="Chromosome G3"/>
</dbReference>
<reference evidence="2 3" key="1">
    <citation type="journal article" date="2013" name="Nat. Genet.">
        <title>The high-quality draft genome of peach (Prunus persica) identifies unique patterns of genetic diversity, domestication and genome evolution.</title>
        <authorList>
            <consortium name="International Peach Genome Initiative"/>
            <person name="Verde I."/>
            <person name="Abbott A.G."/>
            <person name="Scalabrin S."/>
            <person name="Jung S."/>
            <person name="Shu S."/>
            <person name="Marroni F."/>
            <person name="Zhebentyayeva T."/>
            <person name="Dettori M.T."/>
            <person name="Grimwood J."/>
            <person name="Cattonaro F."/>
            <person name="Zuccolo A."/>
            <person name="Rossini L."/>
            <person name="Jenkins J."/>
            <person name="Vendramin E."/>
            <person name="Meisel L.A."/>
            <person name="Decroocq V."/>
            <person name="Sosinski B."/>
            <person name="Prochnik S."/>
            <person name="Mitros T."/>
            <person name="Policriti A."/>
            <person name="Cipriani G."/>
            <person name="Dondini L."/>
            <person name="Ficklin S."/>
            <person name="Goodstein D.M."/>
            <person name="Xuan P."/>
            <person name="Del Fabbro C."/>
            <person name="Aramini V."/>
            <person name="Copetti D."/>
            <person name="Gonzalez S."/>
            <person name="Horner D.S."/>
            <person name="Falchi R."/>
            <person name="Lucas S."/>
            <person name="Mica E."/>
            <person name="Maldonado J."/>
            <person name="Lazzari B."/>
            <person name="Bielenberg D."/>
            <person name="Pirona R."/>
            <person name="Miculan M."/>
            <person name="Barakat A."/>
            <person name="Testolin R."/>
            <person name="Stella A."/>
            <person name="Tartarini S."/>
            <person name="Tonutti P."/>
            <person name="Arus P."/>
            <person name="Orellana A."/>
            <person name="Wells C."/>
            <person name="Main D."/>
            <person name="Vizzotto G."/>
            <person name="Silva H."/>
            <person name="Salamini F."/>
            <person name="Schmutz J."/>
            <person name="Morgante M."/>
            <person name="Rokhsar D.S."/>
        </authorList>
    </citation>
    <scope>NUCLEOTIDE SEQUENCE [LARGE SCALE GENOMIC DNA]</scope>
    <source>
        <strain evidence="3">cv. Nemared</strain>
    </source>
</reference>
<protein>
    <submittedName>
        <fullName evidence="2">Uncharacterized protein</fullName>
    </submittedName>
</protein>
<name>A0A251PWD2_PRUPE</name>
<keyword evidence="1" id="KW-0472">Membrane</keyword>
<feature type="transmembrane region" description="Helical" evidence="1">
    <location>
        <begin position="15"/>
        <end position="37"/>
    </location>
</feature>
<evidence type="ECO:0000313" key="2">
    <source>
        <dbReference type="EMBL" id="ONI15886.1"/>
    </source>
</evidence>